<evidence type="ECO:0000256" key="1">
    <source>
        <dbReference type="SAM" id="SignalP"/>
    </source>
</evidence>
<dbReference type="PROSITE" id="PS51782">
    <property type="entry name" value="LYSM"/>
    <property type="match status" value="3"/>
</dbReference>
<evidence type="ECO:0000313" key="3">
    <source>
        <dbReference type="EMBL" id="KAE9992730.1"/>
    </source>
</evidence>
<evidence type="ECO:0000313" key="4">
    <source>
        <dbReference type="Proteomes" id="UP000490939"/>
    </source>
</evidence>
<keyword evidence="1" id="KW-0732">Signal</keyword>
<dbReference type="SUPFAM" id="SSF54106">
    <property type="entry name" value="LysM domain"/>
    <property type="match status" value="3"/>
</dbReference>
<evidence type="ECO:0000259" key="2">
    <source>
        <dbReference type="PROSITE" id="PS51782"/>
    </source>
</evidence>
<feature type="domain" description="LysM" evidence="2">
    <location>
        <begin position="117"/>
        <end position="162"/>
    </location>
</feature>
<dbReference type="EMBL" id="WNWR01000049">
    <property type="protein sequence ID" value="KAE9992730.1"/>
    <property type="molecule type" value="Genomic_DNA"/>
</dbReference>
<protein>
    <recommendedName>
        <fullName evidence="2">LysM domain-containing protein</fullName>
    </recommendedName>
</protein>
<dbReference type="CDD" id="cd00118">
    <property type="entry name" value="LysM"/>
    <property type="match status" value="3"/>
</dbReference>
<dbReference type="Gene3D" id="3.10.350.10">
    <property type="entry name" value="LysM domain"/>
    <property type="match status" value="3"/>
</dbReference>
<dbReference type="AlphaFoldDB" id="A0A8H3VRH1"/>
<reference evidence="3 4" key="1">
    <citation type="submission" date="2019-07" db="EMBL/GenBank/DDBJ databases">
        <title>Venturia inaequalis Genome Resource.</title>
        <authorList>
            <person name="Lichtner F.J."/>
        </authorList>
    </citation>
    <scope>NUCLEOTIDE SEQUENCE [LARGE SCALE GENOMIC DNA]</scope>
    <source>
        <strain evidence="3 4">DMI_063113</strain>
    </source>
</reference>
<gene>
    <name evidence="3" type="ORF">EG327_007952</name>
</gene>
<dbReference type="PANTHER" id="PTHR33734:SF22">
    <property type="entry name" value="MEMBRANE-BOUND LYTIC MUREIN TRANSGLYCOSYLASE D"/>
    <property type="match status" value="1"/>
</dbReference>
<organism evidence="3 4">
    <name type="scientific">Venturia inaequalis</name>
    <name type="common">Apple scab fungus</name>
    <dbReference type="NCBI Taxonomy" id="5025"/>
    <lineage>
        <taxon>Eukaryota</taxon>
        <taxon>Fungi</taxon>
        <taxon>Dikarya</taxon>
        <taxon>Ascomycota</taxon>
        <taxon>Pezizomycotina</taxon>
        <taxon>Dothideomycetes</taxon>
        <taxon>Pleosporomycetidae</taxon>
        <taxon>Venturiales</taxon>
        <taxon>Venturiaceae</taxon>
        <taxon>Venturia</taxon>
    </lineage>
</organism>
<dbReference type="OrthoDB" id="2107166at2759"/>
<dbReference type="InterPro" id="IPR018392">
    <property type="entry name" value="LysM"/>
</dbReference>
<proteinExistence type="predicted"/>
<feature type="domain" description="LysM" evidence="2">
    <location>
        <begin position="44"/>
        <end position="88"/>
    </location>
</feature>
<dbReference type="SMART" id="SM00257">
    <property type="entry name" value="LysM"/>
    <property type="match status" value="3"/>
</dbReference>
<name>A0A8H3VRH1_VENIN</name>
<feature type="chain" id="PRO_5034722932" description="LysM domain-containing protein" evidence="1">
    <location>
        <begin position="21"/>
        <end position="251"/>
    </location>
</feature>
<comment type="caution">
    <text evidence="3">The sequence shown here is derived from an EMBL/GenBank/DDBJ whole genome shotgun (WGS) entry which is preliminary data.</text>
</comment>
<accession>A0A8H3VRH1</accession>
<dbReference type="InterPro" id="IPR036779">
    <property type="entry name" value="LysM_dom_sf"/>
</dbReference>
<feature type="signal peptide" evidence="1">
    <location>
        <begin position="1"/>
        <end position="20"/>
    </location>
</feature>
<dbReference type="Pfam" id="PF01476">
    <property type="entry name" value="LysM"/>
    <property type="match status" value="3"/>
</dbReference>
<dbReference type="PANTHER" id="PTHR33734">
    <property type="entry name" value="LYSM DOMAIN-CONTAINING GPI-ANCHORED PROTEIN 2"/>
    <property type="match status" value="1"/>
</dbReference>
<keyword evidence="4" id="KW-1185">Reference proteome</keyword>
<sequence>MLFAKSSVAMVSLFTLLVAAAPAPELLSARELCNGTITLDERVQSYTIASGDSLGAIATKFNRGICNIATANKITNINFITAGQVLTIPAQVCIPDNTSCQPKTPEATATSILGGPGFYIVVSGDTLTAIAKNFQITLQSLIAANPAITNPDLILVGQVIIIPVLPGSSCTISPYVIKSGDIFFDLAAKFGTTAGQLLSLNTGTDPTKLAIGQTVTIASGCKNATATTGENKYWKGQWGGPGGKWEGKWGN</sequence>
<dbReference type="Proteomes" id="UP000490939">
    <property type="component" value="Unassembled WGS sequence"/>
</dbReference>
<feature type="domain" description="LysM" evidence="2">
    <location>
        <begin position="173"/>
        <end position="217"/>
    </location>
</feature>